<dbReference type="Proteomes" id="UP001215598">
    <property type="component" value="Unassembled WGS sequence"/>
</dbReference>
<evidence type="ECO:0000313" key="2">
    <source>
        <dbReference type="Proteomes" id="UP001215598"/>
    </source>
</evidence>
<protein>
    <submittedName>
        <fullName evidence="1">Uncharacterized protein</fullName>
    </submittedName>
</protein>
<reference evidence="1" key="1">
    <citation type="submission" date="2023-03" db="EMBL/GenBank/DDBJ databases">
        <title>Massive genome expansion in bonnet fungi (Mycena s.s.) driven by repeated elements and novel gene families across ecological guilds.</title>
        <authorList>
            <consortium name="Lawrence Berkeley National Laboratory"/>
            <person name="Harder C.B."/>
            <person name="Miyauchi S."/>
            <person name="Viragh M."/>
            <person name="Kuo A."/>
            <person name="Thoen E."/>
            <person name="Andreopoulos B."/>
            <person name="Lu D."/>
            <person name="Skrede I."/>
            <person name="Drula E."/>
            <person name="Henrissat B."/>
            <person name="Morin E."/>
            <person name="Kohler A."/>
            <person name="Barry K."/>
            <person name="LaButti K."/>
            <person name="Morin E."/>
            <person name="Salamov A."/>
            <person name="Lipzen A."/>
            <person name="Mereny Z."/>
            <person name="Hegedus B."/>
            <person name="Baldrian P."/>
            <person name="Stursova M."/>
            <person name="Weitz H."/>
            <person name="Taylor A."/>
            <person name="Grigoriev I.V."/>
            <person name="Nagy L.G."/>
            <person name="Martin F."/>
            <person name="Kauserud H."/>
        </authorList>
    </citation>
    <scope>NUCLEOTIDE SEQUENCE</scope>
    <source>
        <strain evidence="1">CBHHK182m</strain>
    </source>
</reference>
<sequence>MTTSLPIVRVREDVLRGLFDSAYALAVRRAPLTGGCADPTFTPSPSSAYGWRALDVLSGEVNHSPQSMCRSSSSPPSHLRLNHVCHRVEELRWWSPPPSLSSTCARRSERSAQFRHPKFNNCLIFLARARALLHLHLHRVRSTRLSAIPLRLASDVRSAATCGGGPRCLCTERLDVVSVCACVFDSRGTPLIGPFPVSIAPSVLNALDTTYRDALASAPSSDEDNGEGVGVSLRRKWTTTRVARSGGHGYVEGQRGRGVVGGAEFGVGGAGWACRVHEIARVRDSTSISGGNDFAGAGAAPPFTGLAVEVVRAYAARRGLRALGVGASARRRGVALY</sequence>
<keyword evidence="2" id="KW-1185">Reference proteome</keyword>
<organism evidence="1 2">
    <name type="scientific">Mycena metata</name>
    <dbReference type="NCBI Taxonomy" id="1033252"/>
    <lineage>
        <taxon>Eukaryota</taxon>
        <taxon>Fungi</taxon>
        <taxon>Dikarya</taxon>
        <taxon>Basidiomycota</taxon>
        <taxon>Agaricomycotina</taxon>
        <taxon>Agaricomycetes</taxon>
        <taxon>Agaricomycetidae</taxon>
        <taxon>Agaricales</taxon>
        <taxon>Marasmiineae</taxon>
        <taxon>Mycenaceae</taxon>
        <taxon>Mycena</taxon>
    </lineage>
</organism>
<proteinExistence type="predicted"/>
<gene>
    <name evidence="1" type="ORF">B0H16DRAFT_1727322</name>
</gene>
<name>A0AAD7IJ60_9AGAR</name>
<comment type="caution">
    <text evidence="1">The sequence shown here is derived from an EMBL/GenBank/DDBJ whole genome shotgun (WGS) entry which is preliminary data.</text>
</comment>
<evidence type="ECO:0000313" key="1">
    <source>
        <dbReference type="EMBL" id="KAJ7744387.1"/>
    </source>
</evidence>
<dbReference type="AlphaFoldDB" id="A0AAD7IJ60"/>
<accession>A0AAD7IJ60</accession>
<dbReference type="EMBL" id="JARKIB010000087">
    <property type="protein sequence ID" value="KAJ7744387.1"/>
    <property type="molecule type" value="Genomic_DNA"/>
</dbReference>